<accession>A0ABN7W2U9</accession>
<dbReference type="Proteomes" id="UP000789901">
    <property type="component" value="Unassembled WGS sequence"/>
</dbReference>
<reference evidence="1 2" key="1">
    <citation type="submission" date="2021-06" db="EMBL/GenBank/DDBJ databases">
        <authorList>
            <person name="Kallberg Y."/>
            <person name="Tangrot J."/>
            <person name="Rosling A."/>
        </authorList>
    </citation>
    <scope>NUCLEOTIDE SEQUENCE [LARGE SCALE GENOMIC DNA]</scope>
    <source>
        <strain evidence="1 2">120-4 pot B 10/14</strain>
    </source>
</reference>
<feature type="non-terminal residue" evidence="1">
    <location>
        <position position="65"/>
    </location>
</feature>
<organism evidence="1 2">
    <name type="scientific">Gigaspora margarita</name>
    <dbReference type="NCBI Taxonomy" id="4874"/>
    <lineage>
        <taxon>Eukaryota</taxon>
        <taxon>Fungi</taxon>
        <taxon>Fungi incertae sedis</taxon>
        <taxon>Mucoromycota</taxon>
        <taxon>Glomeromycotina</taxon>
        <taxon>Glomeromycetes</taxon>
        <taxon>Diversisporales</taxon>
        <taxon>Gigasporaceae</taxon>
        <taxon>Gigaspora</taxon>
    </lineage>
</organism>
<evidence type="ECO:0000313" key="2">
    <source>
        <dbReference type="Proteomes" id="UP000789901"/>
    </source>
</evidence>
<evidence type="ECO:0000313" key="1">
    <source>
        <dbReference type="EMBL" id="CAG8812827.1"/>
    </source>
</evidence>
<gene>
    <name evidence="1" type="ORF">GMARGA_LOCUS25650</name>
</gene>
<name>A0ABN7W2U9_GIGMA</name>
<comment type="caution">
    <text evidence="1">The sequence shown here is derived from an EMBL/GenBank/DDBJ whole genome shotgun (WGS) entry which is preliminary data.</text>
</comment>
<protein>
    <submittedName>
        <fullName evidence="1">45771_t:CDS:1</fullName>
    </submittedName>
</protein>
<sequence>MWHVSIQYKLNLISTLAIAGKRLVVREINFTGETAETGDIDDIDEVGDIGETSDINETMILSRDA</sequence>
<keyword evidence="2" id="KW-1185">Reference proteome</keyword>
<dbReference type="EMBL" id="CAJVQB010028670">
    <property type="protein sequence ID" value="CAG8812827.1"/>
    <property type="molecule type" value="Genomic_DNA"/>
</dbReference>
<proteinExistence type="predicted"/>